<keyword evidence="2 8" id="KW-0645">Protease</keyword>
<dbReference type="InterPro" id="IPR021109">
    <property type="entry name" value="Peptidase_aspartic_dom_sf"/>
</dbReference>
<feature type="signal peptide" evidence="10">
    <location>
        <begin position="1"/>
        <end position="26"/>
    </location>
</feature>
<reference evidence="12 13" key="1">
    <citation type="submission" date="2024-01" db="EMBL/GenBank/DDBJ databases">
        <title>Genome assemblies of Stephania.</title>
        <authorList>
            <person name="Yang L."/>
        </authorList>
    </citation>
    <scope>NUCLEOTIDE SEQUENCE [LARGE SCALE GENOMIC DNA]</scope>
    <source>
        <strain evidence="12">QJT</strain>
        <tissue evidence="12">Leaf</tissue>
    </source>
</reference>
<keyword evidence="6" id="KW-1015">Disulfide bond</keyword>
<protein>
    <recommendedName>
        <fullName evidence="11">Peptidase A1 domain-containing protein</fullName>
    </recommendedName>
</protein>
<evidence type="ECO:0000313" key="13">
    <source>
        <dbReference type="Proteomes" id="UP001417504"/>
    </source>
</evidence>
<proteinExistence type="inferred from homology"/>
<feature type="active site" evidence="7">
    <location>
        <position position="374"/>
    </location>
</feature>
<evidence type="ECO:0000256" key="4">
    <source>
        <dbReference type="ARBA" id="ARBA00022750"/>
    </source>
</evidence>
<evidence type="ECO:0000256" key="3">
    <source>
        <dbReference type="ARBA" id="ARBA00022729"/>
    </source>
</evidence>
<evidence type="ECO:0000256" key="10">
    <source>
        <dbReference type="SAM" id="SignalP"/>
    </source>
</evidence>
<dbReference type="PANTHER" id="PTHR13683">
    <property type="entry name" value="ASPARTYL PROTEASES"/>
    <property type="match status" value="1"/>
</dbReference>
<name>A0AAP0NYI5_9MAGN</name>
<dbReference type="InterPro" id="IPR001969">
    <property type="entry name" value="Aspartic_peptidase_AS"/>
</dbReference>
<keyword evidence="3 10" id="KW-0732">Signal</keyword>
<dbReference type="CDD" id="cd05472">
    <property type="entry name" value="cnd41_like"/>
    <property type="match status" value="1"/>
</dbReference>
<dbReference type="InterPro" id="IPR032861">
    <property type="entry name" value="TAXi_N"/>
</dbReference>
<sequence length="499" mass="54310">MAPPVFFQSFCFLLLITCVHHCVSHGEEVLLRKSNQHTHVMRVSSLLPPSDCSTSTKGQHSSGPGPKKSPSLQILHKRSPCLRPQKAQTQPKTPHPHHFSLEQTLLQDQIRLNYLQNQLSPKSNNLQKQLLKKKTTSSLKSRPGVLYAITSYVVQIGLGTPKSDFTVTFDTGSDLTWVQCEPCVGHCHPQNETLFAPTHSTTYSNITCLTSECDQIFKATGDPARCYSSTCGYGIQYGDGSFSAGFLASETLTVTPTDIFPNFLFGCGQNNDGLFGTTAGLLGLGRGNLSFINQSAKKYNRFFYYCLPILSSSTGYLTFGDNGISGDKNVKFTKMIPDPRGPPFYFLNLTGLSVGGHKLGITPSVFSTGGVIIDSGTVITRLPKSAYAALRSEFRRLMSRYKLGNPLSVLDTCYDFSGQSEISVPKIVLLFGERFDVEVEVDSSGVLISNGTLSQVCLAFAGTRDDGGLNVVGSWQQQKLNVVYDLGKQRVGFGPGVCG</sequence>
<dbReference type="AlphaFoldDB" id="A0AAP0NYI5"/>
<evidence type="ECO:0000313" key="12">
    <source>
        <dbReference type="EMBL" id="KAK9124702.1"/>
    </source>
</evidence>
<dbReference type="Pfam" id="PF14541">
    <property type="entry name" value="TAXi_C"/>
    <property type="match status" value="1"/>
</dbReference>
<dbReference type="Proteomes" id="UP001417504">
    <property type="component" value="Unassembled WGS sequence"/>
</dbReference>
<gene>
    <name evidence="12" type="ORF">Sjap_014304</name>
</gene>
<evidence type="ECO:0000256" key="1">
    <source>
        <dbReference type="ARBA" id="ARBA00007447"/>
    </source>
</evidence>
<accession>A0AAP0NYI5</accession>
<feature type="region of interest" description="Disordered" evidence="9">
    <location>
        <begin position="46"/>
        <end position="72"/>
    </location>
</feature>
<dbReference type="FunFam" id="2.40.70.10:FF:000021">
    <property type="entry name" value="Aspartyl protease AED1"/>
    <property type="match status" value="1"/>
</dbReference>
<comment type="caution">
    <text evidence="12">The sequence shown here is derived from an EMBL/GenBank/DDBJ whole genome shotgun (WGS) entry which is preliminary data.</text>
</comment>
<dbReference type="InterPro" id="IPR033873">
    <property type="entry name" value="CND41-like"/>
</dbReference>
<evidence type="ECO:0000256" key="7">
    <source>
        <dbReference type="PIRSR" id="PIRSR601461-1"/>
    </source>
</evidence>
<evidence type="ECO:0000256" key="6">
    <source>
        <dbReference type="ARBA" id="ARBA00023157"/>
    </source>
</evidence>
<feature type="chain" id="PRO_5042829983" description="Peptidase A1 domain-containing protein" evidence="10">
    <location>
        <begin position="27"/>
        <end position="499"/>
    </location>
</feature>
<keyword evidence="5 8" id="KW-0378">Hydrolase</keyword>
<keyword evidence="4 8" id="KW-0064">Aspartyl protease</keyword>
<dbReference type="GO" id="GO:0004190">
    <property type="term" value="F:aspartic-type endopeptidase activity"/>
    <property type="evidence" value="ECO:0007669"/>
    <property type="project" value="UniProtKB-KW"/>
</dbReference>
<dbReference type="EMBL" id="JBBNAE010000005">
    <property type="protein sequence ID" value="KAK9124702.1"/>
    <property type="molecule type" value="Genomic_DNA"/>
</dbReference>
<evidence type="ECO:0000256" key="9">
    <source>
        <dbReference type="SAM" id="MobiDB-lite"/>
    </source>
</evidence>
<comment type="similarity">
    <text evidence="1 8">Belongs to the peptidase A1 family.</text>
</comment>
<dbReference type="PROSITE" id="PS51767">
    <property type="entry name" value="PEPTIDASE_A1"/>
    <property type="match status" value="1"/>
</dbReference>
<dbReference type="GO" id="GO:0006508">
    <property type="term" value="P:proteolysis"/>
    <property type="evidence" value="ECO:0007669"/>
    <property type="project" value="UniProtKB-KW"/>
</dbReference>
<dbReference type="InterPro" id="IPR033121">
    <property type="entry name" value="PEPTIDASE_A1"/>
</dbReference>
<dbReference type="PROSITE" id="PS00141">
    <property type="entry name" value="ASP_PROTEASE"/>
    <property type="match status" value="1"/>
</dbReference>
<evidence type="ECO:0000256" key="8">
    <source>
        <dbReference type="RuleBase" id="RU000454"/>
    </source>
</evidence>
<dbReference type="Gene3D" id="2.40.70.10">
    <property type="entry name" value="Acid Proteases"/>
    <property type="match status" value="2"/>
</dbReference>
<dbReference type="SUPFAM" id="SSF50630">
    <property type="entry name" value="Acid proteases"/>
    <property type="match status" value="1"/>
</dbReference>
<feature type="compositionally biased region" description="Low complexity" evidence="9">
    <location>
        <begin position="57"/>
        <end position="71"/>
    </location>
</feature>
<feature type="domain" description="Peptidase A1" evidence="11">
    <location>
        <begin position="152"/>
        <end position="494"/>
    </location>
</feature>
<evidence type="ECO:0000256" key="2">
    <source>
        <dbReference type="ARBA" id="ARBA00022670"/>
    </source>
</evidence>
<keyword evidence="13" id="KW-1185">Reference proteome</keyword>
<dbReference type="Pfam" id="PF14543">
    <property type="entry name" value="TAXi_N"/>
    <property type="match status" value="1"/>
</dbReference>
<dbReference type="PRINTS" id="PR00792">
    <property type="entry name" value="PEPSIN"/>
</dbReference>
<dbReference type="FunFam" id="2.40.70.10:FF:000013">
    <property type="entry name" value="Aspartyl protease AED1"/>
    <property type="match status" value="1"/>
</dbReference>
<organism evidence="12 13">
    <name type="scientific">Stephania japonica</name>
    <dbReference type="NCBI Taxonomy" id="461633"/>
    <lineage>
        <taxon>Eukaryota</taxon>
        <taxon>Viridiplantae</taxon>
        <taxon>Streptophyta</taxon>
        <taxon>Embryophyta</taxon>
        <taxon>Tracheophyta</taxon>
        <taxon>Spermatophyta</taxon>
        <taxon>Magnoliopsida</taxon>
        <taxon>Ranunculales</taxon>
        <taxon>Menispermaceae</taxon>
        <taxon>Menispermoideae</taxon>
        <taxon>Cissampelideae</taxon>
        <taxon>Stephania</taxon>
    </lineage>
</organism>
<evidence type="ECO:0000259" key="11">
    <source>
        <dbReference type="PROSITE" id="PS51767"/>
    </source>
</evidence>
<dbReference type="PANTHER" id="PTHR13683:SF750">
    <property type="entry name" value="ASPARTYL PROTEASE AED1"/>
    <property type="match status" value="1"/>
</dbReference>
<evidence type="ECO:0000256" key="5">
    <source>
        <dbReference type="ARBA" id="ARBA00022801"/>
    </source>
</evidence>
<dbReference type="InterPro" id="IPR001461">
    <property type="entry name" value="Aspartic_peptidase_A1"/>
</dbReference>
<dbReference type="InterPro" id="IPR032799">
    <property type="entry name" value="TAXi_C"/>
</dbReference>
<feature type="active site" evidence="7">
    <location>
        <position position="170"/>
    </location>
</feature>